<organism evidence="1 2">
    <name type="scientific">Solirubrobacter phytolaccae</name>
    <dbReference type="NCBI Taxonomy" id="1404360"/>
    <lineage>
        <taxon>Bacteria</taxon>
        <taxon>Bacillati</taxon>
        <taxon>Actinomycetota</taxon>
        <taxon>Thermoleophilia</taxon>
        <taxon>Solirubrobacterales</taxon>
        <taxon>Solirubrobacteraceae</taxon>
        <taxon>Solirubrobacter</taxon>
    </lineage>
</organism>
<proteinExistence type="predicted"/>
<reference evidence="1" key="1">
    <citation type="submission" date="2022-10" db="EMBL/GenBank/DDBJ databases">
        <title>The WGS of Solirubrobacter phytolaccae KCTC 29190.</title>
        <authorList>
            <person name="Jiang Z."/>
        </authorList>
    </citation>
    <scope>NUCLEOTIDE SEQUENCE</scope>
    <source>
        <strain evidence="1">KCTC 29190</strain>
    </source>
</reference>
<dbReference type="Pfam" id="PF01987">
    <property type="entry name" value="AIM24"/>
    <property type="match status" value="1"/>
</dbReference>
<protein>
    <submittedName>
        <fullName evidence="1">AIM24 family protein</fullName>
    </submittedName>
</protein>
<dbReference type="PANTHER" id="PTHR38074">
    <property type="entry name" value="ALTERED INHERITANCE OF MITOCHONDRIA PROTEIN 24, MITOCHONDRIAL"/>
    <property type="match status" value="1"/>
</dbReference>
<dbReference type="Gene3D" id="3.60.160.10">
    <property type="entry name" value="Mitochondrial biogenesis AIM24"/>
    <property type="match status" value="1"/>
</dbReference>
<evidence type="ECO:0000313" key="1">
    <source>
        <dbReference type="EMBL" id="MDA0184548.1"/>
    </source>
</evidence>
<dbReference type="InterPro" id="IPR002838">
    <property type="entry name" value="AIM24"/>
</dbReference>
<dbReference type="SUPFAM" id="SSF51219">
    <property type="entry name" value="TRAP-like"/>
    <property type="match status" value="1"/>
</dbReference>
<dbReference type="RefSeq" id="WP_270029003.1">
    <property type="nucleotide sequence ID" value="NZ_JAPDDP010000079.1"/>
</dbReference>
<name>A0A9X3SBD5_9ACTN</name>
<comment type="caution">
    <text evidence="1">The sequence shown here is derived from an EMBL/GenBank/DDBJ whole genome shotgun (WGS) entry which is preliminary data.</text>
</comment>
<accession>A0A9X3SBD5</accession>
<dbReference type="InterPro" id="IPR036983">
    <property type="entry name" value="AIM24_sf"/>
</dbReference>
<evidence type="ECO:0000313" key="2">
    <source>
        <dbReference type="Proteomes" id="UP001147653"/>
    </source>
</evidence>
<dbReference type="AlphaFoldDB" id="A0A9X3SBD5"/>
<gene>
    <name evidence="1" type="ORF">OJ997_29870</name>
</gene>
<dbReference type="Proteomes" id="UP001147653">
    <property type="component" value="Unassembled WGS sequence"/>
</dbReference>
<sequence>MQTTLGQFNETQSQDAFALQNSKLLKVRLEAVTIQAKLGSMVAYQGDVTFEHAGSGGLGRMLKKAVTGEGVQLMKVTGRGEVFLAEQAQDIHLIYLENDMITVNGPNLLAFDSGIDWDIRRVEGASGMMGGGMYNMALHGTGWVAIISDGPPVLLNVAAAPTFADAQAAITWSSGVQTGIRTDFKMKNLIGRGSGETIQMSFSGQGWVLVQPSEGQVFGAAQQTQQGGGGLGGLLNS</sequence>
<dbReference type="PANTHER" id="PTHR38074:SF1">
    <property type="entry name" value="ALTERED INHERITANCE OF MITOCHONDRIA PROTEIN 24, MITOCHONDRIAL"/>
    <property type="match status" value="1"/>
</dbReference>
<dbReference type="EMBL" id="JAPDDP010000079">
    <property type="protein sequence ID" value="MDA0184548.1"/>
    <property type="molecule type" value="Genomic_DNA"/>
</dbReference>
<dbReference type="InterPro" id="IPR016031">
    <property type="entry name" value="Trp_RNA-bd_attenuator-like_dom"/>
</dbReference>
<keyword evidence="2" id="KW-1185">Reference proteome</keyword>